<name>A0A0D2IT72_9CHLO</name>
<evidence type="ECO:0000313" key="4">
    <source>
        <dbReference type="Proteomes" id="UP000054498"/>
    </source>
</evidence>
<dbReference type="EMBL" id="KK106911">
    <property type="protein sequence ID" value="KIY91242.1"/>
    <property type="molecule type" value="Genomic_DNA"/>
</dbReference>
<accession>A0A0D2IT72</accession>
<keyword evidence="4" id="KW-1185">Reference proteome</keyword>
<organism evidence="3 4">
    <name type="scientific">Monoraphidium neglectum</name>
    <dbReference type="NCBI Taxonomy" id="145388"/>
    <lineage>
        <taxon>Eukaryota</taxon>
        <taxon>Viridiplantae</taxon>
        <taxon>Chlorophyta</taxon>
        <taxon>core chlorophytes</taxon>
        <taxon>Chlorophyceae</taxon>
        <taxon>CS clade</taxon>
        <taxon>Sphaeropleales</taxon>
        <taxon>Selenastraceae</taxon>
        <taxon>Monoraphidium</taxon>
    </lineage>
</organism>
<dbReference type="AlphaFoldDB" id="A0A0D2IT72"/>
<dbReference type="InterPro" id="IPR000007">
    <property type="entry name" value="Tubby_C"/>
</dbReference>
<dbReference type="KEGG" id="mng:MNEG_16722"/>
<dbReference type="SUPFAM" id="SSF54518">
    <property type="entry name" value="Tubby C-terminal domain-like"/>
    <property type="match status" value="1"/>
</dbReference>
<dbReference type="RefSeq" id="XP_013890262.1">
    <property type="nucleotide sequence ID" value="XM_014034808.1"/>
</dbReference>
<dbReference type="Pfam" id="PF01167">
    <property type="entry name" value="Tub"/>
    <property type="match status" value="1"/>
</dbReference>
<evidence type="ECO:0000256" key="1">
    <source>
        <dbReference type="SAM" id="MobiDB-lite"/>
    </source>
</evidence>
<dbReference type="STRING" id="145388.A0A0D2IT72"/>
<dbReference type="Gene3D" id="3.20.90.10">
    <property type="entry name" value="Tubby Protein, Chain A"/>
    <property type="match status" value="1"/>
</dbReference>
<dbReference type="InterPro" id="IPR025659">
    <property type="entry name" value="Tubby-like_C"/>
</dbReference>
<protein>
    <recommendedName>
        <fullName evidence="2">Tubby C-terminal domain-containing protein</fullName>
    </recommendedName>
</protein>
<proteinExistence type="predicted"/>
<dbReference type="OrthoDB" id="8775810at2759"/>
<sequence>MAGPSSSTVKCFVRRSRGFLGAHASYELRLEATDRLLLAARPRPNSKRASYLVTLRDAAAGEVAPESQESVAKVKANLLGSEFVAWTKGGAPGDHKGFGAQALAARYHPTSSSPSGGARQMSVIVPAPGEPLWLPSGGAGDAPDALGPLLVRADARELAPGVERRVVLLRNMAPHYDEAKGVGSGQGAQDDERGFGGFCG</sequence>
<evidence type="ECO:0000313" key="3">
    <source>
        <dbReference type="EMBL" id="KIY91242.1"/>
    </source>
</evidence>
<evidence type="ECO:0000259" key="2">
    <source>
        <dbReference type="Pfam" id="PF01167"/>
    </source>
</evidence>
<dbReference type="Proteomes" id="UP000054498">
    <property type="component" value="Unassembled WGS sequence"/>
</dbReference>
<feature type="region of interest" description="Disordered" evidence="1">
    <location>
        <begin position="180"/>
        <end position="200"/>
    </location>
</feature>
<gene>
    <name evidence="3" type="ORF">MNEG_16722</name>
</gene>
<feature type="domain" description="Tubby C-terminal" evidence="2">
    <location>
        <begin position="2"/>
        <end position="128"/>
    </location>
</feature>
<dbReference type="GeneID" id="25734510"/>
<reference evidence="3 4" key="1">
    <citation type="journal article" date="2013" name="BMC Genomics">
        <title>Reconstruction of the lipid metabolism for the microalga Monoraphidium neglectum from its genome sequence reveals characteristics suitable for biofuel production.</title>
        <authorList>
            <person name="Bogen C."/>
            <person name="Al-Dilaimi A."/>
            <person name="Albersmeier A."/>
            <person name="Wichmann J."/>
            <person name="Grundmann M."/>
            <person name="Rupp O."/>
            <person name="Lauersen K.J."/>
            <person name="Blifernez-Klassen O."/>
            <person name="Kalinowski J."/>
            <person name="Goesmann A."/>
            <person name="Mussgnug J.H."/>
            <person name="Kruse O."/>
        </authorList>
    </citation>
    <scope>NUCLEOTIDE SEQUENCE [LARGE SCALE GENOMIC DNA]</scope>
    <source>
        <strain evidence="3 4">SAG 48.87</strain>
    </source>
</reference>